<proteinExistence type="predicted"/>
<evidence type="ECO:0000259" key="2">
    <source>
        <dbReference type="Pfam" id="PF25362"/>
    </source>
</evidence>
<comment type="caution">
    <text evidence="3">The sequence shown here is derived from an EMBL/GenBank/DDBJ whole genome shotgun (WGS) entry which is preliminary data.</text>
</comment>
<dbReference type="InterPro" id="IPR057446">
    <property type="entry name" value="PH_bac"/>
</dbReference>
<keyword evidence="4" id="KW-1185">Reference proteome</keyword>
<evidence type="ECO:0000313" key="4">
    <source>
        <dbReference type="Proteomes" id="UP000231693"/>
    </source>
</evidence>
<dbReference type="Proteomes" id="UP000231693">
    <property type="component" value="Unassembled WGS sequence"/>
</dbReference>
<feature type="domain" description="PH" evidence="2">
    <location>
        <begin position="38"/>
        <end position="168"/>
    </location>
</feature>
<dbReference type="Pfam" id="PF25362">
    <property type="entry name" value="bPH_11"/>
    <property type="match status" value="1"/>
</dbReference>
<feature type="transmembrane region" description="Helical" evidence="1">
    <location>
        <begin position="6"/>
        <end position="24"/>
    </location>
</feature>
<organism evidence="3 4">
    <name type="scientific">Sediminihabitans luteus</name>
    <dbReference type="NCBI Taxonomy" id="1138585"/>
    <lineage>
        <taxon>Bacteria</taxon>
        <taxon>Bacillati</taxon>
        <taxon>Actinomycetota</taxon>
        <taxon>Actinomycetes</taxon>
        <taxon>Micrococcales</taxon>
        <taxon>Cellulomonadaceae</taxon>
        <taxon>Sediminihabitans</taxon>
    </lineage>
</organism>
<reference evidence="3 4" key="1">
    <citation type="submission" date="2017-11" db="EMBL/GenBank/DDBJ databases">
        <title>Genomic Encyclopedia of Archaeal and Bacterial Type Strains, Phase II (KMG-II): From Individual Species to Whole Genera.</title>
        <authorList>
            <person name="Goeker M."/>
        </authorList>
    </citation>
    <scope>NUCLEOTIDE SEQUENCE [LARGE SCALE GENOMIC DNA]</scope>
    <source>
        <strain evidence="3 4">DSM 25478</strain>
    </source>
</reference>
<dbReference type="RefSeq" id="WP_239073195.1">
    <property type="nucleotide sequence ID" value="NZ_BOOX01000006.1"/>
</dbReference>
<evidence type="ECO:0000313" key="3">
    <source>
        <dbReference type="EMBL" id="PJJ74210.1"/>
    </source>
</evidence>
<name>A0A2M9CQJ6_9CELL</name>
<keyword evidence="1" id="KW-0472">Membrane</keyword>
<keyword evidence="1" id="KW-1133">Transmembrane helix</keyword>
<protein>
    <recommendedName>
        <fullName evidence="2">PH domain-containing protein</fullName>
    </recommendedName>
</protein>
<evidence type="ECO:0000256" key="1">
    <source>
        <dbReference type="SAM" id="Phobius"/>
    </source>
</evidence>
<keyword evidence="1" id="KW-0812">Transmembrane</keyword>
<accession>A0A2M9CQJ6</accession>
<sequence length="182" mass="18838">MNLPMPVAVGIWIVLGLLLLLVIWRGLRSLRGRGADVVPALPAVPEPLGAATFGPVEATYVSTTLHGDWLARVGAHGLGDRAGASVSVHPEGVLVERTGAPTLFVPAERLQDAGTTAGMAGKYVGGEGIAVMTWAEGAGEADGRPATLLDTGLRTRRSADRTALLDAIRALVRPTDHGEEPA</sequence>
<dbReference type="EMBL" id="PGFE01000002">
    <property type="protein sequence ID" value="PJJ74210.1"/>
    <property type="molecule type" value="Genomic_DNA"/>
</dbReference>
<gene>
    <name evidence="3" type="ORF">CLV28_1704</name>
</gene>
<dbReference type="AlphaFoldDB" id="A0A2M9CQJ6"/>